<dbReference type="SUPFAM" id="SSF53756">
    <property type="entry name" value="UDP-Glycosyltransferase/glycogen phosphorylase"/>
    <property type="match status" value="1"/>
</dbReference>
<evidence type="ECO:0000313" key="9">
    <source>
        <dbReference type="Proteomes" id="UP000247498"/>
    </source>
</evidence>
<evidence type="ECO:0000259" key="7">
    <source>
        <dbReference type="Pfam" id="PF00852"/>
    </source>
</evidence>
<evidence type="ECO:0000256" key="6">
    <source>
        <dbReference type="SAM" id="MobiDB-lite"/>
    </source>
</evidence>
<dbReference type="PANTHER" id="PTHR11929">
    <property type="entry name" value="ALPHA- 1,3 -FUCOSYLTRANSFERASE"/>
    <property type="match status" value="1"/>
</dbReference>
<comment type="similarity">
    <text evidence="2 5">Belongs to the glycosyltransferase 10 family.</text>
</comment>
<dbReference type="InterPro" id="IPR038577">
    <property type="entry name" value="GT10-like_C_sf"/>
</dbReference>
<evidence type="ECO:0000313" key="8">
    <source>
        <dbReference type="EMBL" id="GBF95372.1"/>
    </source>
</evidence>
<comment type="caution">
    <text evidence="8">The sequence shown here is derived from an EMBL/GenBank/DDBJ whole genome shotgun (WGS) entry which is preliminary data.</text>
</comment>
<dbReference type="GO" id="GO:0046920">
    <property type="term" value="F:alpha-(1-&gt;3)-fucosyltransferase activity"/>
    <property type="evidence" value="ECO:0007669"/>
    <property type="project" value="TreeGrafter"/>
</dbReference>
<dbReference type="Gene3D" id="3.40.50.11660">
    <property type="entry name" value="Glycosyl transferase family 10, C-terminal domain"/>
    <property type="match status" value="1"/>
</dbReference>
<sequence length="453" mass="49782">MSNSAGPPGRTGLQAAGITALVCLALAGFLLQVRVVPNLLASPAHPVYLDPLFKPPSRTSSRLGGGGGGAASPAGPAAAGRAAPPPDADAVRRAADRPVVIGIVGGTGQGHLFGLLASGGVSPGKPWHEPGCSYQGVPINCTFAVGDEALRTADGLYFHVPRHPGRIMARKHEGQLRFAVSMESAHYYPWQDDPKYMCQYDVEATYRSCAQVPNNFHHERHLNLTTMESRLHEPEEPFESKLHAVAYINRNCNTRSVRSAVMAEWLRLHAEGKSKLAVHSYGCNANMKMPDHDDKYKVFRKYKYCITMENSISYDYVTEKLWDGLVAGCVPIYHGTHAWADIVPDPSAVVVYGAGGNASSVAELDALLDRVGSDKAAYERLLEWKRKPLEQLSPGYQAYRELVRQNNECRMCIHVIKHRMEPDPLKKRYTTCLWNETWLGRAGMPKTDLPPQC</sequence>
<evidence type="ECO:0000256" key="3">
    <source>
        <dbReference type="ARBA" id="ARBA00022676"/>
    </source>
</evidence>
<evidence type="ECO:0000256" key="1">
    <source>
        <dbReference type="ARBA" id="ARBA00004922"/>
    </source>
</evidence>
<feature type="region of interest" description="Disordered" evidence="6">
    <location>
        <begin position="59"/>
        <end position="91"/>
    </location>
</feature>
<accession>A0A2V0P8V1</accession>
<dbReference type="UniPathway" id="UPA00378"/>
<dbReference type="EC" id="2.4.1.-" evidence="5"/>
<dbReference type="OrthoDB" id="427096at2759"/>
<feature type="domain" description="Fucosyltransferase C-terminal" evidence="7">
    <location>
        <begin position="239"/>
        <end position="420"/>
    </location>
</feature>
<dbReference type="STRING" id="307507.A0A2V0P8V1"/>
<keyword evidence="4 5" id="KW-0808">Transferase</keyword>
<dbReference type="FunCoup" id="A0A2V0P8V1">
    <property type="interactions" value="493"/>
</dbReference>
<dbReference type="AlphaFoldDB" id="A0A2V0P8V1"/>
<keyword evidence="9" id="KW-1185">Reference proteome</keyword>
<protein>
    <recommendedName>
        <fullName evidence="5">Fucosyltransferase</fullName>
        <ecNumber evidence="5">2.4.1.-</ecNumber>
    </recommendedName>
</protein>
<organism evidence="8 9">
    <name type="scientific">Raphidocelis subcapitata</name>
    <dbReference type="NCBI Taxonomy" id="307507"/>
    <lineage>
        <taxon>Eukaryota</taxon>
        <taxon>Viridiplantae</taxon>
        <taxon>Chlorophyta</taxon>
        <taxon>core chlorophytes</taxon>
        <taxon>Chlorophyceae</taxon>
        <taxon>CS clade</taxon>
        <taxon>Sphaeropleales</taxon>
        <taxon>Selenastraceae</taxon>
        <taxon>Raphidocelis</taxon>
    </lineage>
</organism>
<dbReference type="Proteomes" id="UP000247498">
    <property type="component" value="Unassembled WGS sequence"/>
</dbReference>
<reference evidence="8 9" key="1">
    <citation type="journal article" date="2018" name="Sci. Rep.">
        <title>Raphidocelis subcapitata (=Pseudokirchneriella subcapitata) provides an insight into genome evolution and environmental adaptations in the Sphaeropleales.</title>
        <authorList>
            <person name="Suzuki S."/>
            <person name="Yamaguchi H."/>
            <person name="Nakajima N."/>
            <person name="Kawachi M."/>
        </authorList>
    </citation>
    <scope>NUCLEOTIDE SEQUENCE [LARGE SCALE GENOMIC DNA]</scope>
    <source>
        <strain evidence="8 9">NIES-35</strain>
    </source>
</reference>
<dbReference type="GO" id="GO:0032580">
    <property type="term" value="C:Golgi cisterna membrane"/>
    <property type="evidence" value="ECO:0007669"/>
    <property type="project" value="UniProtKB-SubCell"/>
</dbReference>
<evidence type="ECO:0000256" key="2">
    <source>
        <dbReference type="ARBA" id="ARBA00008919"/>
    </source>
</evidence>
<comment type="pathway">
    <text evidence="1">Protein modification; protein glycosylation.</text>
</comment>
<name>A0A2V0P8V1_9CHLO</name>
<dbReference type="InterPro" id="IPR001503">
    <property type="entry name" value="Glyco_trans_10"/>
</dbReference>
<feature type="compositionally biased region" description="Low complexity" evidence="6">
    <location>
        <begin position="71"/>
        <end position="82"/>
    </location>
</feature>
<gene>
    <name evidence="8" type="ORF">Rsub_07800</name>
</gene>
<dbReference type="PANTHER" id="PTHR11929:SF194">
    <property type="entry name" value="ALPHA-(1,3)-FUCOSYLTRANSFERASE 10"/>
    <property type="match status" value="1"/>
</dbReference>
<proteinExistence type="inferred from homology"/>
<dbReference type="EMBL" id="BDRX01000063">
    <property type="protein sequence ID" value="GBF95372.1"/>
    <property type="molecule type" value="Genomic_DNA"/>
</dbReference>
<dbReference type="InParanoid" id="A0A2V0P8V1"/>
<dbReference type="Pfam" id="PF00852">
    <property type="entry name" value="Glyco_transf_10"/>
    <property type="match status" value="1"/>
</dbReference>
<keyword evidence="5" id="KW-0333">Golgi apparatus</keyword>
<dbReference type="InterPro" id="IPR055270">
    <property type="entry name" value="Glyco_tran_10_C"/>
</dbReference>
<keyword evidence="5" id="KW-0472">Membrane</keyword>
<keyword evidence="5" id="KW-0812">Transmembrane</keyword>
<keyword evidence="3 5" id="KW-0328">Glycosyltransferase</keyword>
<evidence type="ECO:0000256" key="5">
    <source>
        <dbReference type="RuleBase" id="RU003832"/>
    </source>
</evidence>
<comment type="subcellular location">
    <subcellularLocation>
        <location evidence="5">Golgi apparatus</location>
        <location evidence="5">Golgi stack membrane</location>
        <topology evidence="5">Single-pass type II membrane protein</topology>
    </subcellularLocation>
</comment>
<evidence type="ECO:0000256" key="4">
    <source>
        <dbReference type="ARBA" id="ARBA00022679"/>
    </source>
</evidence>